<accession>A0A317QJH4</accession>
<dbReference type="Gene3D" id="3.10.450.50">
    <property type="match status" value="1"/>
</dbReference>
<reference evidence="3" key="1">
    <citation type="submission" date="2018-05" db="EMBL/GenBank/DDBJ databases">
        <authorList>
            <person name="Klenk H.-P."/>
            <person name="Huntemann M."/>
            <person name="Clum A."/>
            <person name="Pillay M."/>
            <person name="Palaniappan K."/>
            <person name="Varghese N."/>
            <person name="Mikhailova N."/>
            <person name="Stamatis D."/>
            <person name="Reddy T."/>
            <person name="Daum C."/>
            <person name="Shapiro N."/>
            <person name="Ivanova N."/>
            <person name="Kyrpides N."/>
            <person name="Woyke T."/>
        </authorList>
    </citation>
    <scope>NUCLEOTIDE SEQUENCE [LARGE SCALE GENOMIC DNA]</scope>
    <source>
        <strain evidence="3">DSM 45417</strain>
    </source>
</reference>
<sequence length="117" mass="12359">MAGSAELLERMLQGVFNEPDPRQRAAVIAEVFTDDVVFVDGERTVRGREELAATVTGLLAQGPGLVFTPAGPVRGVGDLGMRPWRLGPPGADPVLGGLDVVQVVDGRIARLWTVLDG</sequence>
<evidence type="ECO:0000313" key="3">
    <source>
        <dbReference type="Proteomes" id="UP000246661"/>
    </source>
</evidence>
<dbReference type="InterPro" id="IPR037401">
    <property type="entry name" value="SnoaL-like"/>
</dbReference>
<organism evidence="2 3">
    <name type="scientific">Geodermatophilus normandii</name>
    <dbReference type="NCBI Taxonomy" id="1137989"/>
    <lineage>
        <taxon>Bacteria</taxon>
        <taxon>Bacillati</taxon>
        <taxon>Actinomycetota</taxon>
        <taxon>Actinomycetes</taxon>
        <taxon>Geodermatophilales</taxon>
        <taxon>Geodermatophilaceae</taxon>
        <taxon>Geodermatophilus</taxon>
    </lineage>
</organism>
<gene>
    <name evidence="2" type="ORF">JD79_01526</name>
</gene>
<proteinExistence type="predicted"/>
<name>A0A317QJH4_9ACTN</name>
<evidence type="ECO:0000259" key="1">
    <source>
        <dbReference type="Pfam" id="PF12680"/>
    </source>
</evidence>
<keyword evidence="3" id="KW-1185">Reference proteome</keyword>
<dbReference type="Pfam" id="PF12680">
    <property type="entry name" value="SnoaL_2"/>
    <property type="match status" value="1"/>
</dbReference>
<comment type="caution">
    <text evidence="2">The sequence shown here is derived from an EMBL/GenBank/DDBJ whole genome shotgun (WGS) entry which is preliminary data.</text>
</comment>
<feature type="domain" description="SnoaL-like" evidence="1">
    <location>
        <begin position="9"/>
        <end position="110"/>
    </location>
</feature>
<evidence type="ECO:0000313" key="2">
    <source>
        <dbReference type="EMBL" id="PWW22375.1"/>
    </source>
</evidence>
<dbReference type="InterPro" id="IPR032710">
    <property type="entry name" value="NTF2-like_dom_sf"/>
</dbReference>
<dbReference type="OrthoDB" id="7064268at2"/>
<dbReference type="SUPFAM" id="SSF54427">
    <property type="entry name" value="NTF2-like"/>
    <property type="match status" value="1"/>
</dbReference>
<protein>
    <submittedName>
        <fullName evidence="2">SnoaL-like protein</fullName>
    </submittedName>
</protein>
<dbReference type="RefSeq" id="WP_110005012.1">
    <property type="nucleotide sequence ID" value="NZ_QGTX01000001.1"/>
</dbReference>
<dbReference type="AlphaFoldDB" id="A0A317QJH4"/>
<dbReference type="Proteomes" id="UP000246661">
    <property type="component" value="Unassembled WGS sequence"/>
</dbReference>
<dbReference type="EMBL" id="QGTX01000001">
    <property type="protein sequence ID" value="PWW22375.1"/>
    <property type="molecule type" value="Genomic_DNA"/>
</dbReference>